<dbReference type="PANTHER" id="PTHR12110">
    <property type="entry name" value="HYDROXYPYRUVATE ISOMERASE"/>
    <property type="match status" value="1"/>
</dbReference>
<dbReference type="Pfam" id="PF01261">
    <property type="entry name" value="AP_endonuc_2"/>
    <property type="match status" value="1"/>
</dbReference>
<dbReference type="SUPFAM" id="SSF51658">
    <property type="entry name" value="Xylose isomerase-like"/>
    <property type="match status" value="1"/>
</dbReference>
<keyword evidence="2" id="KW-0413">Isomerase</keyword>
<dbReference type="GO" id="GO:0016853">
    <property type="term" value="F:isomerase activity"/>
    <property type="evidence" value="ECO:0007669"/>
    <property type="project" value="UniProtKB-KW"/>
</dbReference>
<evidence type="ECO:0000313" key="3">
    <source>
        <dbReference type="Proteomes" id="UP001229346"/>
    </source>
</evidence>
<proteinExistence type="predicted"/>
<accession>A0ABT9U2E8</accession>
<comment type="caution">
    <text evidence="2">The sequence shown here is derived from an EMBL/GenBank/DDBJ whole genome shotgun (WGS) entry which is preliminary data.</text>
</comment>
<feature type="domain" description="Xylose isomerase-like TIM barrel" evidence="1">
    <location>
        <begin position="22"/>
        <end position="246"/>
    </location>
</feature>
<protein>
    <submittedName>
        <fullName evidence="2">Sugar phosphate isomerase/epimerase</fullName>
    </submittedName>
</protein>
<keyword evidence="3" id="KW-1185">Reference proteome</keyword>
<dbReference type="InterPro" id="IPR050312">
    <property type="entry name" value="IolE/XylAMocC-like"/>
</dbReference>
<dbReference type="EMBL" id="JAUSSU010000006">
    <property type="protein sequence ID" value="MDQ0113718.1"/>
    <property type="molecule type" value="Genomic_DNA"/>
</dbReference>
<name>A0ABT9U2E8_PAEHA</name>
<organism evidence="2 3">
    <name type="scientific">Paenibacillus harenae</name>
    <dbReference type="NCBI Taxonomy" id="306543"/>
    <lineage>
        <taxon>Bacteria</taxon>
        <taxon>Bacillati</taxon>
        <taxon>Bacillota</taxon>
        <taxon>Bacilli</taxon>
        <taxon>Bacillales</taxon>
        <taxon>Paenibacillaceae</taxon>
        <taxon>Paenibacillus</taxon>
    </lineage>
</organism>
<dbReference type="Gene3D" id="3.20.20.150">
    <property type="entry name" value="Divalent-metal-dependent TIM barrel enzymes"/>
    <property type="match status" value="1"/>
</dbReference>
<dbReference type="Proteomes" id="UP001229346">
    <property type="component" value="Unassembled WGS sequence"/>
</dbReference>
<dbReference type="InterPro" id="IPR013022">
    <property type="entry name" value="Xyl_isomerase-like_TIM-brl"/>
</dbReference>
<evidence type="ECO:0000259" key="1">
    <source>
        <dbReference type="Pfam" id="PF01261"/>
    </source>
</evidence>
<dbReference type="PANTHER" id="PTHR12110:SF41">
    <property type="entry name" value="INOSOSE DEHYDRATASE"/>
    <property type="match status" value="1"/>
</dbReference>
<dbReference type="RefSeq" id="WP_307204982.1">
    <property type="nucleotide sequence ID" value="NZ_JAUSSU010000006.1"/>
</dbReference>
<dbReference type="InterPro" id="IPR036237">
    <property type="entry name" value="Xyl_isomerase-like_sf"/>
</dbReference>
<evidence type="ECO:0000313" key="2">
    <source>
        <dbReference type="EMBL" id="MDQ0113718.1"/>
    </source>
</evidence>
<reference evidence="2 3" key="1">
    <citation type="submission" date="2023-07" db="EMBL/GenBank/DDBJ databases">
        <title>Sorghum-associated microbial communities from plants grown in Nebraska, USA.</title>
        <authorList>
            <person name="Schachtman D."/>
        </authorList>
    </citation>
    <scope>NUCLEOTIDE SEQUENCE [LARGE SCALE GENOMIC DNA]</scope>
    <source>
        <strain evidence="2 3">CC482</strain>
    </source>
</reference>
<sequence length="258" mass="28781">MSLKFAFSRPTQSDEETGLLFREYRTAGYAGLQLKMGQYAPYLQEPERFMEEWGSLPGITSALIAGCGLDDDGRSSLESLFDFGKRIGAERIIICHGISRKHVTHDDIRGYADVLSELGKAAEQQGLALSLHHHFDQPVMYREDFDLFFGSLKEPTVGLTVDTAHLVKSGISDIAELITSFAPFIDNFHMKDYAGGNWRVLGEGEIDFEPIFRAIRSIGYDGWISADEESGGDIREGMRQCLDFLKSGLQLADNPDKK</sequence>
<gene>
    <name evidence="2" type="ORF">J2T15_003161</name>
</gene>